<accession>A0A934R652</accession>
<evidence type="ECO:0000313" key="3">
    <source>
        <dbReference type="EMBL" id="MBK1815950.1"/>
    </source>
</evidence>
<keyword evidence="1" id="KW-0175">Coiled coil</keyword>
<dbReference type="AlphaFoldDB" id="A0A934R652"/>
<dbReference type="Proteomes" id="UP000600139">
    <property type="component" value="Unassembled WGS sequence"/>
</dbReference>
<organism evidence="3 4">
    <name type="scientific">Luteolibacter yonseiensis</name>
    <dbReference type="NCBI Taxonomy" id="1144680"/>
    <lineage>
        <taxon>Bacteria</taxon>
        <taxon>Pseudomonadati</taxon>
        <taxon>Verrucomicrobiota</taxon>
        <taxon>Verrucomicrobiia</taxon>
        <taxon>Verrucomicrobiales</taxon>
        <taxon>Verrucomicrobiaceae</taxon>
        <taxon>Luteolibacter</taxon>
    </lineage>
</organism>
<name>A0A934R652_9BACT</name>
<gene>
    <name evidence="3" type="ORF">JIN84_09990</name>
</gene>
<evidence type="ECO:0000256" key="2">
    <source>
        <dbReference type="SAM" id="Phobius"/>
    </source>
</evidence>
<keyword evidence="2" id="KW-0812">Transmembrane</keyword>
<dbReference type="RefSeq" id="WP_200350910.1">
    <property type="nucleotide sequence ID" value="NZ_BAABHZ010000006.1"/>
</dbReference>
<protein>
    <submittedName>
        <fullName evidence="3">Uncharacterized protein</fullName>
    </submittedName>
</protein>
<sequence>MTTNRILPIANLVGCLVITGIIVVQWINERINYNRIGVLNAELGTTREQLDSEKNRAGALENDVRQLKDSIESTMRTRNEMEEAMAKMMAEREAQAATTASAVAINNEAILKQTEIWEKAIAERDARIRELNTNLTAARNRLDSAIAELKAAGAR</sequence>
<dbReference type="EMBL" id="JAENIK010000011">
    <property type="protein sequence ID" value="MBK1815950.1"/>
    <property type="molecule type" value="Genomic_DNA"/>
</dbReference>
<feature type="coiled-coil region" evidence="1">
    <location>
        <begin position="50"/>
        <end position="155"/>
    </location>
</feature>
<proteinExistence type="predicted"/>
<feature type="transmembrane region" description="Helical" evidence="2">
    <location>
        <begin position="6"/>
        <end position="27"/>
    </location>
</feature>
<reference evidence="3" key="1">
    <citation type="submission" date="2021-01" db="EMBL/GenBank/DDBJ databases">
        <title>Modified the classification status of verrucomicrobia.</title>
        <authorList>
            <person name="Feng X."/>
        </authorList>
    </citation>
    <scope>NUCLEOTIDE SEQUENCE</scope>
    <source>
        <strain evidence="3">JCM 18052</strain>
    </source>
</reference>
<keyword evidence="4" id="KW-1185">Reference proteome</keyword>
<evidence type="ECO:0000256" key="1">
    <source>
        <dbReference type="SAM" id="Coils"/>
    </source>
</evidence>
<comment type="caution">
    <text evidence="3">The sequence shown here is derived from an EMBL/GenBank/DDBJ whole genome shotgun (WGS) entry which is preliminary data.</text>
</comment>
<evidence type="ECO:0000313" key="4">
    <source>
        <dbReference type="Proteomes" id="UP000600139"/>
    </source>
</evidence>
<keyword evidence="2" id="KW-0472">Membrane</keyword>
<keyword evidence="2" id="KW-1133">Transmembrane helix</keyword>